<dbReference type="STRING" id="383855.M2Z3D2"/>
<dbReference type="AlphaFoldDB" id="M2Z3D2"/>
<evidence type="ECO:0000313" key="1">
    <source>
        <dbReference type="EMBL" id="EME84335.1"/>
    </source>
</evidence>
<protein>
    <recommendedName>
        <fullName evidence="3">ASST-domain-containing protein</fullName>
    </recommendedName>
</protein>
<dbReference type="eggNOG" id="ENOG502SI58">
    <property type="taxonomic scope" value="Eukaryota"/>
</dbReference>
<dbReference type="PANTHER" id="PTHR35340">
    <property type="entry name" value="PQQ ENZYME REPEAT PROTEIN-RELATED"/>
    <property type="match status" value="1"/>
</dbReference>
<organism evidence="1 2">
    <name type="scientific">Pseudocercospora fijiensis (strain CIRAD86)</name>
    <name type="common">Black leaf streak disease fungus</name>
    <name type="synonym">Mycosphaerella fijiensis</name>
    <dbReference type="NCBI Taxonomy" id="383855"/>
    <lineage>
        <taxon>Eukaryota</taxon>
        <taxon>Fungi</taxon>
        <taxon>Dikarya</taxon>
        <taxon>Ascomycota</taxon>
        <taxon>Pezizomycotina</taxon>
        <taxon>Dothideomycetes</taxon>
        <taxon>Dothideomycetidae</taxon>
        <taxon>Mycosphaerellales</taxon>
        <taxon>Mycosphaerellaceae</taxon>
        <taxon>Pseudocercospora</taxon>
    </lineage>
</organism>
<evidence type="ECO:0008006" key="3">
    <source>
        <dbReference type="Google" id="ProtNLM"/>
    </source>
</evidence>
<keyword evidence="2" id="KW-1185">Reference proteome</keyword>
<dbReference type="RefSeq" id="XP_007924959.1">
    <property type="nucleotide sequence ID" value="XM_007926768.1"/>
</dbReference>
<dbReference type="KEGG" id="pfj:MYCFIDRAFT_116486"/>
<dbReference type="PANTHER" id="PTHR35340:SF8">
    <property type="entry name" value="ASST-DOMAIN-CONTAINING PROTEIN"/>
    <property type="match status" value="1"/>
</dbReference>
<dbReference type="GeneID" id="19330316"/>
<feature type="non-terminal residue" evidence="1">
    <location>
        <position position="1"/>
    </location>
</feature>
<feature type="non-terminal residue" evidence="1">
    <location>
        <position position="426"/>
    </location>
</feature>
<dbReference type="HOGENOM" id="CLU_018249_1_2_1"/>
<dbReference type="Pfam" id="PF14269">
    <property type="entry name" value="Arylsulfotran_2"/>
    <property type="match status" value="1"/>
</dbReference>
<proteinExistence type="predicted"/>
<dbReference type="Proteomes" id="UP000016932">
    <property type="component" value="Unassembled WGS sequence"/>
</dbReference>
<name>M2Z3D2_PSEFD</name>
<gene>
    <name evidence="1" type="ORF">MYCFIDRAFT_116486</name>
</gene>
<evidence type="ECO:0000313" key="2">
    <source>
        <dbReference type="Proteomes" id="UP000016932"/>
    </source>
</evidence>
<reference evidence="1 2" key="1">
    <citation type="journal article" date="2012" name="PLoS Pathog.">
        <title>Diverse lifestyles and strategies of plant pathogenesis encoded in the genomes of eighteen Dothideomycetes fungi.</title>
        <authorList>
            <person name="Ohm R.A."/>
            <person name="Feau N."/>
            <person name="Henrissat B."/>
            <person name="Schoch C.L."/>
            <person name="Horwitz B.A."/>
            <person name="Barry K.W."/>
            <person name="Condon B.J."/>
            <person name="Copeland A.C."/>
            <person name="Dhillon B."/>
            <person name="Glaser F."/>
            <person name="Hesse C.N."/>
            <person name="Kosti I."/>
            <person name="LaButti K."/>
            <person name="Lindquist E.A."/>
            <person name="Lucas S."/>
            <person name="Salamov A.A."/>
            <person name="Bradshaw R.E."/>
            <person name="Ciuffetti L."/>
            <person name="Hamelin R.C."/>
            <person name="Kema G.H.J."/>
            <person name="Lawrence C."/>
            <person name="Scott J.A."/>
            <person name="Spatafora J.W."/>
            <person name="Turgeon B.G."/>
            <person name="de Wit P.J.G.M."/>
            <person name="Zhong S."/>
            <person name="Goodwin S.B."/>
            <person name="Grigoriev I.V."/>
        </authorList>
    </citation>
    <scope>NUCLEOTIDE SEQUENCE [LARGE SCALE GENOMIC DNA]</scope>
    <source>
        <strain evidence="1 2">CIRAD86</strain>
    </source>
</reference>
<dbReference type="OrthoDB" id="5427350at2759"/>
<dbReference type="InterPro" id="IPR039535">
    <property type="entry name" value="ASST-like"/>
</dbReference>
<dbReference type="VEuPathDB" id="FungiDB:MYCFIDRAFT_116486"/>
<dbReference type="InterPro" id="IPR053143">
    <property type="entry name" value="Arylsulfate_ST"/>
</dbReference>
<sequence>LIWSGSSMFPERHYQDFKVQQTSEGPILTFMVGQSDVPNAPLPSGGAVILDASYQMRSNFSVRGGSFNLHEFSIINSGASAILVGKFDFMAEAHFEDSQTNWSGAVLENFFQELQLPSEAVAFQWKAFEHLSLLESTVPRPNDSSWDFMHMNSVDKNEDGNFLVSGRHADTIYLVSGDNGTVLWRLGGVISDFELRDFTFSRQHDARWREQNETHVILSFFDNAAYDNDNSVSTAEASSLMVVALHKIERIATVVERHPRPGGGHTTSRGNMQFLENGNRLGCWSENARLSEHTRSGDIVFEAQFASDRFSTYRGYKFHFKASPASTPAIKAFASSTQYEGVTTVVYVSWNGATEVDQWRLYSAENGEESAILRGQEQKTGFETSFVVRGFHPFVFVEAVSSDGRSLGNSSLESTELPLGWHGRGF</sequence>
<dbReference type="EMBL" id="KB446557">
    <property type="protein sequence ID" value="EME84335.1"/>
    <property type="molecule type" value="Genomic_DNA"/>
</dbReference>
<accession>M2Z3D2</accession>